<dbReference type="EMBL" id="CFOH01000564">
    <property type="protein sequence ID" value="CFE61233.1"/>
    <property type="molecule type" value="Genomic_DNA"/>
</dbReference>
<evidence type="ECO:0000313" key="16">
    <source>
        <dbReference type="Proteomes" id="UP000044938"/>
    </source>
</evidence>
<dbReference type="Proteomes" id="UP000048948">
    <property type="component" value="Unassembled WGS sequence"/>
</dbReference>
<dbReference type="EMBL" id="CNFU01001502">
    <property type="protein sequence ID" value="CKT48771.1"/>
    <property type="molecule type" value="Genomic_DNA"/>
</dbReference>
<proteinExistence type="predicted"/>
<reference evidence="12" key="1">
    <citation type="submission" date="2015-03" db="EMBL/GenBank/DDBJ databases">
        <authorList>
            <consortium name="Pathogen Informatics"/>
            <person name="Murphy D."/>
        </authorList>
    </citation>
    <scope>NUCLEOTIDE SEQUENCE</scope>
    <source>
        <strain evidence="12">N09902308</strain>
    </source>
</reference>
<evidence type="ECO:0000313" key="6">
    <source>
        <dbReference type="EMBL" id="CKT48771.1"/>
    </source>
</evidence>
<dbReference type="EMBL" id="CQQC01000214">
    <property type="protein sequence ID" value="CNU60577.1"/>
    <property type="molecule type" value="Genomic_DNA"/>
</dbReference>
<dbReference type="Proteomes" id="UP000050164">
    <property type="component" value="Unassembled WGS sequence"/>
</dbReference>
<dbReference type="EMBL" id="CNFT01001364">
    <property type="protein sequence ID" value="CKT21299.1"/>
    <property type="molecule type" value="Genomic_DNA"/>
</dbReference>
<evidence type="ECO:0000313" key="19">
    <source>
        <dbReference type="Proteomes" id="UP000046947"/>
    </source>
</evidence>
<name>A0A0U0U4L1_MYCTX</name>
<evidence type="ECO:0000313" key="13">
    <source>
        <dbReference type="Proteomes" id="UP000038802"/>
    </source>
</evidence>
<dbReference type="Proteomes" id="UP000049023">
    <property type="component" value="Unassembled WGS sequence"/>
</dbReference>
<evidence type="ECO:0000313" key="3">
    <source>
        <dbReference type="EMBL" id="CFR83707.1"/>
    </source>
</evidence>
<dbReference type="Proteomes" id="UP000046680">
    <property type="component" value="Unassembled WGS sequence"/>
</dbReference>
<evidence type="ECO:0000313" key="11">
    <source>
        <dbReference type="EMBL" id="COX61539.1"/>
    </source>
</evidence>
<evidence type="ECO:0000313" key="14">
    <source>
        <dbReference type="Proteomes" id="UP000039021"/>
    </source>
</evidence>
<gene>
    <name evidence="3" type="ORF">ERS007657_02189</name>
    <name evidence="7" type="ORF">ERS007661_00926</name>
    <name evidence="8" type="ORF">ERS007679_01083</name>
    <name evidence="1" type="ORF">ERS007681_01139</name>
    <name evidence="2" type="ORF">ERS007688_02949</name>
    <name evidence="10" type="ORF">ERS007703_03120</name>
    <name evidence="9" type="ORF">ERS007720_01169</name>
    <name evidence="12" type="ORF">ERS007739_02784</name>
    <name evidence="11" type="ORF">ERS007741_04589</name>
    <name evidence="4" type="ORF">ERS027646_00741</name>
    <name evidence="5" type="ORF">ERS027659_04102</name>
    <name evidence="6" type="ORF">ERS027661_04432</name>
</gene>
<evidence type="ECO:0000313" key="9">
    <source>
        <dbReference type="EMBL" id="COV90814.1"/>
    </source>
</evidence>
<dbReference type="EMBL" id="CSAJ01000108">
    <property type="protein sequence ID" value="COV90814.1"/>
    <property type="molecule type" value="Genomic_DNA"/>
</dbReference>
<sequence length="42" mass="4906">MSTPMARSIRPWLSPRHRRPLLWLPEMKAPVLILPVFAMPVL</sequence>
<dbReference type="EMBL" id="CFOE01000103">
    <property type="protein sequence ID" value="CFE38769.1"/>
    <property type="molecule type" value="Genomic_DNA"/>
</dbReference>
<evidence type="ECO:0000313" key="15">
    <source>
        <dbReference type="Proteomes" id="UP000039217"/>
    </source>
</evidence>
<dbReference type="EMBL" id="CHKL01001045">
    <property type="protein sequence ID" value="COX61539.1"/>
    <property type="molecule type" value="Genomic_DNA"/>
</dbReference>
<evidence type="ECO:0000313" key="2">
    <source>
        <dbReference type="EMBL" id="CFE61233.1"/>
    </source>
</evidence>
<evidence type="ECO:0000313" key="23">
    <source>
        <dbReference type="Proteomes" id="UP000049023"/>
    </source>
</evidence>
<evidence type="ECO:0000313" key="12">
    <source>
        <dbReference type="EMBL" id="COY55089.1"/>
    </source>
</evidence>
<evidence type="ECO:0000313" key="1">
    <source>
        <dbReference type="EMBL" id="CFE38769.1"/>
    </source>
</evidence>
<evidence type="ECO:0000313" key="7">
    <source>
        <dbReference type="EMBL" id="CNU60577.1"/>
    </source>
</evidence>
<evidence type="ECO:0000313" key="5">
    <source>
        <dbReference type="EMBL" id="CKT21299.1"/>
    </source>
</evidence>
<dbReference type="Proteomes" id="UP000048289">
    <property type="component" value="Unassembled WGS sequence"/>
</dbReference>
<evidence type="ECO:0000313" key="21">
    <source>
        <dbReference type="Proteomes" id="UP000048600"/>
    </source>
</evidence>
<accession>A0A0U0U4L1</accession>
<dbReference type="EMBL" id="CNGE01000085">
    <property type="protein sequence ID" value="CKR82123.1"/>
    <property type="molecule type" value="Genomic_DNA"/>
</dbReference>
<dbReference type="Proteomes" id="UP000039021">
    <property type="component" value="Unassembled WGS sequence"/>
</dbReference>
<evidence type="ECO:0000313" key="24">
    <source>
        <dbReference type="Proteomes" id="UP000050164"/>
    </source>
</evidence>
<dbReference type="Proteomes" id="UP000046947">
    <property type="component" value="Unassembled WGS sequence"/>
</dbReference>
<dbReference type="Proteomes" id="UP000048600">
    <property type="component" value="Unassembled WGS sequence"/>
</dbReference>
<reference evidence="13 14" key="2">
    <citation type="submission" date="2015-03" db="EMBL/GenBank/DDBJ databases">
        <authorList>
            <consortium name="Pathogen Informatics"/>
        </authorList>
    </citation>
    <scope>NUCLEOTIDE SEQUENCE [LARGE SCALE GENOMIC DNA]</scope>
    <source>
        <strain evidence="4 22">Bir 172</strain>
        <strain evidence="5 24">Bir 185</strain>
        <strain evidence="6 23">Bir 187</strain>
        <strain evidence="3 18">C09601061</strain>
        <strain evidence="7 15">D00501624</strain>
        <strain evidence="8 17">G09801536</strain>
        <strain evidence="1 20">G09901357</strain>
        <strain evidence="2 19">H09601792</strain>
        <strain evidence="13">K00500041</strain>
        <strain evidence="9 16">M09401471</strain>
        <strain evidence="14">N09902308</strain>
        <strain evidence="11 21">P00601463</strain>
    </source>
</reference>
<protein>
    <submittedName>
        <fullName evidence="10">Uncharacterized protein</fullName>
    </submittedName>
</protein>
<dbReference type="AlphaFoldDB" id="A0A0U0U4L1"/>
<evidence type="ECO:0000313" key="8">
    <source>
        <dbReference type="EMBL" id="COV11808.1"/>
    </source>
</evidence>
<organism evidence="10 13">
    <name type="scientific">Mycobacterium tuberculosis</name>
    <dbReference type="NCBI Taxonomy" id="1773"/>
    <lineage>
        <taxon>Bacteria</taxon>
        <taxon>Bacillati</taxon>
        <taxon>Actinomycetota</taxon>
        <taxon>Actinomycetes</taxon>
        <taxon>Mycobacteriales</taxon>
        <taxon>Mycobacteriaceae</taxon>
        <taxon>Mycobacterium</taxon>
        <taxon>Mycobacterium tuberculosis complex</taxon>
    </lineage>
</organism>
<evidence type="ECO:0000313" key="22">
    <source>
        <dbReference type="Proteomes" id="UP000048948"/>
    </source>
</evidence>
<reference evidence="10" key="3">
    <citation type="submission" date="2015-03" db="EMBL/GenBank/DDBJ databases">
        <authorList>
            <person name="Murphy D."/>
        </authorList>
    </citation>
    <scope>NUCLEOTIDE SEQUENCE [LARGE SCALE GENOMIC DNA]</scope>
    <source>
        <strain evidence="10">K00500041</strain>
    </source>
</reference>
<dbReference type="Proteomes" id="UP000044938">
    <property type="component" value="Unassembled WGS sequence"/>
</dbReference>
<evidence type="ECO:0000313" key="18">
    <source>
        <dbReference type="Proteomes" id="UP000046680"/>
    </source>
</evidence>
<dbReference type="EMBL" id="CGCX01000799">
    <property type="protein sequence ID" value="CFR83707.1"/>
    <property type="molecule type" value="Genomic_DNA"/>
</dbReference>
<evidence type="ECO:0000313" key="10">
    <source>
        <dbReference type="EMBL" id="COW22828.1"/>
    </source>
</evidence>
<dbReference type="Proteomes" id="UP000039217">
    <property type="component" value="Unassembled WGS sequence"/>
</dbReference>
<evidence type="ECO:0000313" key="17">
    <source>
        <dbReference type="Proteomes" id="UP000045842"/>
    </source>
</evidence>
<dbReference type="Proteomes" id="UP000045842">
    <property type="component" value="Unassembled WGS sequence"/>
</dbReference>
<dbReference type="EMBL" id="CSAD01000105">
    <property type="protein sequence ID" value="COV11808.1"/>
    <property type="molecule type" value="Genomic_DNA"/>
</dbReference>
<dbReference type="EMBL" id="CSAE01000394">
    <property type="protein sequence ID" value="COW22828.1"/>
    <property type="molecule type" value="Genomic_DNA"/>
</dbReference>
<evidence type="ECO:0000313" key="20">
    <source>
        <dbReference type="Proteomes" id="UP000048289"/>
    </source>
</evidence>
<dbReference type="Proteomes" id="UP000038802">
    <property type="component" value="Unassembled WGS sequence"/>
</dbReference>
<evidence type="ECO:0000313" key="4">
    <source>
        <dbReference type="EMBL" id="CKR82123.1"/>
    </source>
</evidence>
<dbReference type="EMBL" id="CSBK01001328">
    <property type="protein sequence ID" value="COY55089.1"/>
    <property type="molecule type" value="Genomic_DNA"/>
</dbReference>